<evidence type="ECO:0000256" key="6">
    <source>
        <dbReference type="SAM" id="SignalP"/>
    </source>
</evidence>
<dbReference type="Gene3D" id="1.25.40.390">
    <property type="match status" value="1"/>
</dbReference>
<gene>
    <name evidence="9" type="ORF">BACCELL_01322</name>
</gene>
<evidence type="ECO:0000259" key="8">
    <source>
        <dbReference type="Pfam" id="PF14322"/>
    </source>
</evidence>
<dbReference type="InterPro" id="IPR012944">
    <property type="entry name" value="SusD_RagB_dom"/>
</dbReference>
<feature type="domain" description="RagB/SusD" evidence="7">
    <location>
        <begin position="279"/>
        <end position="571"/>
    </location>
</feature>
<dbReference type="PROSITE" id="PS51257">
    <property type="entry name" value="PROKAR_LIPOPROTEIN"/>
    <property type="match status" value="1"/>
</dbReference>
<name>E2NAL7_9BACE</name>
<feature type="signal peptide" evidence="6">
    <location>
        <begin position="1"/>
        <end position="18"/>
    </location>
</feature>
<sequence length="572" mass="64546">MIKTIRMMKKLFIYGTMALMALTSCNDFLDKAPLDAFTNTPAYWSNTSNLDNQCNTFYNNYSGYGNGSGSGWYYFKTLSDDQVDYQSTVWTYTSVVATSTNWSDPFTEIRRANYIIEGLKTSSLDDAVKANYEGLARLNRAWEYYQLVRMYGDVQWITTVVDPAEKDVVYGPRTDRDIVMDNVLEDLNYATTTITGTNKQRFSADMALAMKADITLYEGTYCKYRNANDNAGKAADNARAEKYLRECVSACETLMGKGYSLNPSYQGNYNSISLSSNPEMIFYKPYSQNTFMHSTIDYTINTSGTSGMTKNAFDSYLFLDGKPKATTTMDTNDAAVKDANGKYNLESVLAVRDKRLAITLDPVLCFKGSAYSRAGVAAFTSTTGYGIAKYDNTAELSVSDRNSIGKQYTDCPLFWLSVVYLNFAEAKAELGTLTQADLDNSINKLQERAGLPAMTTSPEADPANNMGVSNLLWEIRRCRRCELMCDNWTRYWDLIRWHKLDLLDSSKNPTIYLGANMKNVENPEVDVNSDGYMIGSNTINQPRTYEAKHYFYPIPTTQLTLNSNMEQNPFWK</sequence>
<feature type="domain" description="SusD-like N-terminal" evidence="8">
    <location>
        <begin position="75"/>
        <end position="216"/>
    </location>
</feature>
<keyword evidence="4" id="KW-0472">Membrane</keyword>
<dbReference type="Proteomes" id="UP000003711">
    <property type="component" value="Unassembled WGS sequence"/>
</dbReference>
<comment type="similarity">
    <text evidence="2">Belongs to the SusD family.</text>
</comment>
<protein>
    <submittedName>
        <fullName evidence="9">SusD family protein</fullName>
    </submittedName>
</protein>
<evidence type="ECO:0000256" key="2">
    <source>
        <dbReference type="ARBA" id="ARBA00006275"/>
    </source>
</evidence>
<dbReference type="GO" id="GO:0009279">
    <property type="term" value="C:cell outer membrane"/>
    <property type="evidence" value="ECO:0007669"/>
    <property type="project" value="UniProtKB-SubCell"/>
</dbReference>
<dbReference type="SUPFAM" id="SSF48452">
    <property type="entry name" value="TPR-like"/>
    <property type="match status" value="1"/>
</dbReference>
<dbReference type="Pfam" id="PF07980">
    <property type="entry name" value="SusD_RagB"/>
    <property type="match status" value="1"/>
</dbReference>
<evidence type="ECO:0000256" key="1">
    <source>
        <dbReference type="ARBA" id="ARBA00004442"/>
    </source>
</evidence>
<evidence type="ECO:0000256" key="5">
    <source>
        <dbReference type="ARBA" id="ARBA00023237"/>
    </source>
</evidence>
<evidence type="ECO:0000259" key="7">
    <source>
        <dbReference type="Pfam" id="PF07980"/>
    </source>
</evidence>
<keyword evidence="3 6" id="KW-0732">Signal</keyword>
<evidence type="ECO:0000256" key="3">
    <source>
        <dbReference type="ARBA" id="ARBA00022729"/>
    </source>
</evidence>
<dbReference type="InterPro" id="IPR033985">
    <property type="entry name" value="SusD-like_N"/>
</dbReference>
<reference evidence="9 10" key="2">
    <citation type="submission" date="2009-01" db="EMBL/GenBank/DDBJ databases">
        <title>Draft genome sequence of Bacteroides cellulosilyticus (DSM 14838).</title>
        <authorList>
            <person name="Sudarsanam P."/>
            <person name="Ley R."/>
            <person name="Guruge J."/>
            <person name="Turnbaugh P.J."/>
            <person name="Mahowald M."/>
            <person name="Liep D."/>
            <person name="Gordon J."/>
        </authorList>
    </citation>
    <scope>NUCLEOTIDE SEQUENCE [LARGE SCALE GENOMIC DNA]</scope>
    <source>
        <strain evidence="9 10">DSM 14838</strain>
    </source>
</reference>
<proteinExistence type="inferred from homology"/>
<organism evidence="9 10">
    <name type="scientific">Bacteroides cellulosilyticus DSM 14838</name>
    <dbReference type="NCBI Taxonomy" id="537012"/>
    <lineage>
        <taxon>Bacteria</taxon>
        <taxon>Pseudomonadati</taxon>
        <taxon>Bacteroidota</taxon>
        <taxon>Bacteroidia</taxon>
        <taxon>Bacteroidales</taxon>
        <taxon>Bacteroidaceae</taxon>
        <taxon>Bacteroides</taxon>
    </lineage>
</organism>
<dbReference type="AlphaFoldDB" id="E2NAL7"/>
<comment type="caution">
    <text evidence="9">The sequence shown here is derived from an EMBL/GenBank/DDBJ whole genome shotgun (WGS) entry which is preliminary data.</text>
</comment>
<evidence type="ECO:0000313" key="9">
    <source>
        <dbReference type="EMBL" id="EEF91047.1"/>
    </source>
</evidence>
<comment type="subcellular location">
    <subcellularLocation>
        <location evidence="1">Cell outer membrane</location>
    </subcellularLocation>
</comment>
<dbReference type="Pfam" id="PF14322">
    <property type="entry name" value="SusD-like_3"/>
    <property type="match status" value="1"/>
</dbReference>
<dbReference type="HOGENOM" id="CLU_015553_0_1_10"/>
<accession>E2NAL7</accession>
<evidence type="ECO:0000313" key="10">
    <source>
        <dbReference type="Proteomes" id="UP000003711"/>
    </source>
</evidence>
<reference evidence="9 10" key="1">
    <citation type="submission" date="2008-12" db="EMBL/GenBank/DDBJ databases">
        <authorList>
            <person name="Fulton L."/>
            <person name="Clifton S."/>
            <person name="Fulton B."/>
            <person name="Xu J."/>
            <person name="Minx P."/>
            <person name="Pepin K.H."/>
            <person name="Johnson M."/>
            <person name="Bhonagiri V."/>
            <person name="Nash W.E."/>
            <person name="Mardis E.R."/>
            <person name="Wilson R.K."/>
        </authorList>
    </citation>
    <scope>NUCLEOTIDE SEQUENCE [LARGE SCALE GENOMIC DNA]</scope>
    <source>
        <strain evidence="9 10">DSM 14838</strain>
    </source>
</reference>
<evidence type="ECO:0000256" key="4">
    <source>
        <dbReference type="ARBA" id="ARBA00023136"/>
    </source>
</evidence>
<feature type="chain" id="PRO_5003161024" evidence="6">
    <location>
        <begin position="19"/>
        <end position="572"/>
    </location>
</feature>
<keyword evidence="5" id="KW-0998">Cell outer membrane</keyword>
<dbReference type="EMBL" id="ACCH01000122">
    <property type="protein sequence ID" value="EEF91047.1"/>
    <property type="molecule type" value="Genomic_DNA"/>
</dbReference>
<dbReference type="InterPro" id="IPR011990">
    <property type="entry name" value="TPR-like_helical_dom_sf"/>
</dbReference>